<feature type="region of interest" description="Disordered" evidence="3">
    <location>
        <begin position="1"/>
        <end position="22"/>
    </location>
</feature>
<dbReference type="SUPFAM" id="SSF53850">
    <property type="entry name" value="Periplasmic binding protein-like II"/>
    <property type="match status" value="1"/>
</dbReference>
<dbReference type="InterPro" id="IPR039424">
    <property type="entry name" value="SBP_5"/>
</dbReference>
<evidence type="ECO:0000259" key="4">
    <source>
        <dbReference type="Pfam" id="PF00496"/>
    </source>
</evidence>
<evidence type="ECO:0000256" key="3">
    <source>
        <dbReference type="SAM" id="MobiDB-lite"/>
    </source>
</evidence>
<protein>
    <submittedName>
        <fullName evidence="5">Peptide/nickel transport system substrate-binding protein</fullName>
    </submittedName>
</protein>
<sequence length="667" mass="74039">MRAVSSMRSRPRPTRFRPPLPGHANRMSCLLPALALLAGLLAPSLTLAQVPPEPPLLAGDVASGALPPMRERLPAEPLRTDLAAMNREPGRYGGTLRLIETQARDTRRMVVFGYARLVGYTPEGHIEPDVARSVDVEEGRVFTFHLRPGHRWSDGEPFTAEDFRYYWEDVANDPKLGKNGLPRQLLVDGQGPTVTFPDAETIRYEWAAPNPDFLPSLAASLPLEIFRPAHYLRQFHARYADAAALEQRIKDEGQRNWQALHFKHDQSYKNTDPDLPSLQPWVLATRPPADRFLFRRNPFFHRVDGEGRQLPYIDEVSMGIASAGLIPAMTSSGQTDLQTTALTLGNYAFVKAAEERSDYDVLRWPSGRGSRMVLFPDLNTADADWRALLQAADFRRALSLGINREDIAQAIYYGLARPAGDTVLPASPLFEPDLATRWARFDPDEANRLLDGLGLTARDGAGTRRMANGRPLDLVVEFAGEDGEQTDVLQLIAEDWRRIGVRMLFKAVERDSLASRLSAGSPLMTVGTGLENGAARAEDSPAALAPTDSSQPSWPAWGLHHESGGKLGEAPSLAFAARQMALNQSWRRTLDPAEKQQVWQEMLRLDADEVPRIGIVADVDQIIVAARRLHNLPRTGRWNFEPGAYFGSYRPDTFFLADPTTLAVGTR</sequence>
<dbReference type="STRING" id="1166073.SAMN05192530_102234"/>
<dbReference type="PANTHER" id="PTHR30290">
    <property type="entry name" value="PERIPLASMIC BINDING COMPONENT OF ABC TRANSPORTER"/>
    <property type="match status" value="1"/>
</dbReference>
<dbReference type="Proteomes" id="UP000198793">
    <property type="component" value="Unassembled WGS sequence"/>
</dbReference>
<dbReference type="Gene3D" id="3.10.105.10">
    <property type="entry name" value="Dipeptide-binding Protein, Domain 3"/>
    <property type="match status" value="1"/>
</dbReference>
<dbReference type="GO" id="GO:1904680">
    <property type="term" value="F:peptide transmembrane transporter activity"/>
    <property type="evidence" value="ECO:0007669"/>
    <property type="project" value="TreeGrafter"/>
</dbReference>
<dbReference type="CDD" id="cd08500">
    <property type="entry name" value="PBP2_NikA_DppA_OppA_like_4"/>
    <property type="match status" value="1"/>
</dbReference>
<dbReference type="Gene3D" id="3.40.190.10">
    <property type="entry name" value="Periplasmic binding protein-like II"/>
    <property type="match status" value="1"/>
</dbReference>
<gene>
    <name evidence="5" type="ORF">SAMN05192530_102234</name>
</gene>
<evidence type="ECO:0000313" key="5">
    <source>
        <dbReference type="EMBL" id="SDN86219.1"/>
    </source>
</evidence>
<comment type="subcellular location">
    <subcellularLocation>
        <location evidence="1">Periplasm</location>
    </subcellularLocation>
</comment>
<accession>A0A1H0EVC1</accession>
<name>A0A1H0EVC1_9HYPH</name>
<dbReference type="PANTHER" id="PTHR30290:SF62">
    <property type="entry name" value="OLIGOPEPTIDE ABC TRANSPORTER, PERIPLASMIC OLIGOPEPTIDE-BINDING PROTEIN"/>
    <property type="match status" value="1"/>
</dbReference>
<evidence type="ECO:0000256" key="1">
    <source>
        <dbReference type="ARBA" id="ARBA00004418"/>
    </source>
</evidence>
<evidence type="ECO:0000256" key="2">
    <source>
        <dbReference type="ARBA" id="ARBA00005695"/>
    </source>
</evidence>
<dbReference type="OrthoDB" id="9803988at2"/>
<evidence type="ECO:0000313" key="6">
    <source>
        <dbReference type="Proteomes" id="UP000198793"/>
    </source>
</evidence>
<keyword evidence="6" id="KW-1185">Reference proteome</keyword>
<dbReference type="InterPro" id="IPR000914">
    <property type="entry name" value="SBP_5_dom"/>
</dbReference>
<dbReference type="AlphaFoldDB" id="A0A1H0EVC1"/>
<proteinExistence type="inferred from homology"/>
<dbReference type="Pfam" id="PF00496">
    <property type="entry name" value="SBP_bac_5"/>
    <property type="match status" value="1"/>
</dbReference>
<dbReference type="GO" id="GO:0015833">
    <property type="term" value="P:peptide transport"/>
    <property type="evidence" value="ECO:0007669"/>
    <property type="project" value="TreeGrafter"/>
</dbReference>
<feature type="region of interest" description="Disordered" evidence="3">
    <location>
        <begin position="534"/>
        <end position="556"/>
    </location>
</feature>
<organism evidence="5 6">
    <name type="scientific">Aureimonas jatrophae</name>
    <dbReference type="NCBI Taxonomy" id="1166073"/>
    <lineage>
        <taxon>Bacteria</taxon>
        <taxon>Pseudomonadati</taxon>
        <taxon>Pseudomonadota</taxon>
        <taxon>Alphaproteobacteria</taxon>
        <taxon>Hyphomicrobiales</taxon>
        <taxon>Aurantimonadaceae</taxon>
        <taxon>Aureimonas</taxon>
    </lineage>
</organism>
<comment type="similarity">
    <text evidence="2">Belongs to the bacterial solute-binding protein 5 family.</text>
</comment>
<reference evidence="5 6" key="1">
    <citation type="submission" date="2016-10" db="EMBL/GenBank/DDBJ databases">
        <authorList>
            <person name="de Groot N.N."/>
        </authorList>
    </citation>
    <scope>NUCLEOTIDE SEQUENCE [LARGE SCALE GENOMIC DNA]</scope>
    <source>
        <strain evidence="6">L7-484,KACC 16230,DSM 25025</strain>
    </source>
</reference>
<dbReference type="EMBL" id="FNIT01000002">
    <property type="protein sequence ID" value="SDN86219.1"/>
    <property type="molecule type" value="Genomic_DNA"/>
</dbReference>
<feature type="domain" description="Solute-binding protein family 5" evidence="4">
    <location>
        <begin position="126"/>
        <end position="524"/>
    </location>
</feature>